<evidence type="ECO:0000313" key="3">
    <source>
        <dbReference type="Proteomes" id="UP001235064"/>
    </source>
</evidence>
<dbReference type="RefSeq" id="WP_286290265.1">
    <property type="nucleotide sequence ID" value="NZ_JASXSZ010000006.1"/>
</dbReference>
<keyword evidence="1" id="KW-1133">Transmembrane helix</keyword>
<feature type="transmembrane region" description="Helical" evidence="1">
    <location>
        <begin position="134"/>
        <end position="158"/>
    </location>
</feature>
<evidence type="ECO:0000313" key="2">
    <source>
        <dbReference type="EMBL" id="MDL9981237.1"/>
    </source>
</evidence>
<feature type="transmembrane region" description="Helical" evidence="1">
    <location>
        <begin position="301"/>
        <end position="327"/>
    </location>
</feature>
<sequence length="670" mass="72604">MAIDQSAEPDAATPRDGGSVTIVSGATAIAPHRPVRDWFLTGLIDDAASHQGPHARHAEKESSWWRVMCLTGLDYFSTLGYQPAIAALAAGLISPFATIVLVALTLFGALPVYRRVARESFRGSGSIAMLERLLPWWAGKLFVLVLLGFAATDFMITITLSAADAAAHAIENPYAPSWFHGGNMWITLLLIALLGAVFLRGFREAIGVAVILVAAYLALNAVVVVVGIGHVVAHPVVVKDWWSLLFVQNGSPWMVIAISLIVFPKLALGLSGFETGVAVMPQIKGSDTDPADYPKTRIRGAGLLLTTAALIMSVFLIASSFMTTFLIPQKDFQPGGPANGRALAYIAHMYIGNAFGTVYDISTILILWFAGASAMAGLLNLVPRYLPRYGMAPQWARAVRPLVLVFTAIAFIITWVFDASVDAQGGAYATGVLVLITSASFAVAASAWRKRQRAQVIGFGIVTAIFIYTTVLNVFERPDGIRIAALFILGILVISLVSRVGRSFQLRATSVTLDAEAQRFLLDDAATGQLHLIAHEPHVDVNREYSQKDKDERKYSKIPGDARTLFIEVHRSDTSDFEEDLVVHGVKKYGYRILKVTSANVPNTIAAVLLAARDLTGVAPTAYFEWTEGNPVSNMWRYLITGVGEVAPVTREVLREAEPDVRRRPAVHVV</sequence>
<keyword evidence="1" id="KW-0812">Transmembrane</keyword>
<proteinExistence type="predicted"/>
<feature type="transmembrane region" description="Helical" evidence="1">
    <location>
        <begin position="456"/>
        <end position="475"/>
    </location>
</feature>
<name>A0ABT7N3F0_9MICO</name>
<keyword evidence="3" id="KW-1185">Reference proteome</keyword>
<feature type="transmembrane region" description="Helical" evidence="1">
    <location>
        <begin position="423"/>
        <end position="444"/>
    </location>
</feature>
<accession>A0ABT7N3F0</accession>
<feature type="transmembrane region" description="Helical" evidence="1">
    <location>
        <begin position="253"/>
        <end position="280"/>
    </location>
</feature>
<feature type="transmembrane region" description="Helical" evidence="1">
    <location>
        <begin position="481"/>
        <end position="500"/>
    </location>
</feature>
<feature type="transmembrane region" description="Helical" evidence="1">
    <location>
        <begin position="398"/>
        <end position="417"/>
    </location>
</feature>
<gene>
    <name evidence="2" type="ORF">QSV35_18040</name>
</gene>
<evidence type="ECO:0000256" key="1">
    <source>
        <dbReference type="SAM" id="Phobius"/>
    </source>
</evidence>
<comment type="caution">
    <text evidence="2">The sequence shown here is derived from an EMBL/GenBank/DDBJ whole genome shotgun (WGS) entry which is preliminary data.</text>
</comment>
<organism evidence="2 3">
    <name type="scientific">Microbacterium candidum</name>
    <dbReference type="NCBI Taxonomy" id="3041922"/>
    <lineage>
        <taxon>Bacteria</taxon>
        <taxon>Bacillati</taxon>
        <taxon>Actinomycetota</taxon>
        <taxon>Actinomycetes</taxon>
        <taxon>Micrococcales</taxon>
        <taxon>Microbacteriaceae</taxon>
        <taxon>Microbacterium</taxon>
    </lineage>
</organism>
<feature type="transmembrane region" description="Helical" evidence="1">
    <location>
        <begin position="84"/>
        <end position="113"/>
    </location>
</feature>
<reference evidence="2 3" key="1">
    <citation type="submission" date="2023-06" db="EMBL/GenBank/DDBJ databases">
        <title>Microbacterium sp. nov., isolated from a waste landfill.</title>
        <authorList>
            <person name="Wen W."/>
        </authorList>
    </citation>
    <scope>NUCLEOTIDE SEQUENCE [LARGE SCALE GENOMIC DNA]</scope>
    <source>
        <strain evidence="2 3">ASV49</strain>
    </source>
</reference>
<feature type="transmembrane region" description="Helical" evidence="1">
    <location>
        <begin position="178"/>
        <end position="199"/>
    </location>
</feature>
<dbReference type="Gene3D" id="1.20.1740.10">
    <property type="entry name" value="Amino acid/polyamine transporter I"/>
    <property type="match status" value="1"/>
</dbReference>
<dbReference type="EMBL" id="JASXSZ010000006">
    <property type="protein sequence ID" value="MDL9981237.1"/>
    <property type="molecule type" value="Genomic_DNA"/>
</dbReference>
<dbReference type="Proteomes" id="UP001235064">
    <property type="component" value="Unassembled WGS sequence"/>
</dbReference>
<keyword evidence="1" id="KW-0472">Membrane</keyword>
<protein>
    <submittedName>
        <fullName evidence="2">Amino acid transporter</fullName>
    </submittedName>
</protein>
<feature type="transmembrane region" description="Helical" evidence="1">
    <location>
        <begin position="365"/>
        <end position="386"/>
    </location>
</feature>
<feature type="transmembrane region" description="Helical" evidence="1">
    <location>
        <begin position="206"/>
        <end position="233"/>
    </location>
</feature>